<dbReference type="GO" id="GO:1990281">
    <property type="term" value="C:efflux pump complex"/>
    <property type="evidence" value="ECO:0007669"/>
    <property type="project" value="TreeGrafter"/>
</dbReference>
<evidence type="ECO:0000256" key="3">
    <source>
        <dbReference type="ARBA" id="ARBA00022448"/>
    </source>
</evidence>
<comment type="similarity">
    <text evidence="2">Belongs to the outer membrane factor (OMF) (TC 1.B.17) family.</text>
</comment>
<dbReference type="EMBL" id="FZPD01000002">
    <property type="protein sequence ID" value="SNS80211.1"/>
    <property type="molecule type" value="Genomic_DNA"/>
</dbReference>
<comment type="subcellular location">
    <subcellularLocation>
        <location evidence="1">Cell outer membrane</location>
    </subcellularLocation>
</comment>
<evidence type="ECO:0000256" key="7">
    <source>
        <dbReference type="ARBA" id="ARBA00023237"/>
    </source>
</evidence>
<keyword evidence="3" id="KW-0813">Transport</keyword>
<dbReference type="Gene3D" id="1.20.1600.10">
    <property type="entry name" value="Outer membrane efflux proteins (OEP)"/>
    <property type="match status" value="1"/>
</dbReference>
<evidence type="ECO:0000256" key="2">
    <source>
        <dbReference type="ARBA" id="ARBA00007613"/>
    </source>
</evidence>
<dbReference type="InterPro" id="IPR051906">
    <property type="entry name" value="TolC-like"/>
</dbReference>
<proteinExistence type="inferred from homology"/>
<dbReference type="Proteomes" id="UP000198393">
    <property type="component" value="Unassembled WGS sequence"/>
</dbReference>
<feature type="chain" id="PRO_5012444277" evidence="8">
    <location>
        <begin position="20"/>
        <end position="480"/>
    </location>
</feature>
<organism evidence="9 10">
    <name type="scientific">Ekhidna lutea</name>
    <dbReference type="NCBI Taxonomy" id="447679"/>
    <lineage>
        <taxon>Bacteria</taxon>
        <taxon>Pseudomonadati</taxon>
        <taxon>Bacteroidota</taxon>
        <taxon>Cytophagia</taxon>
        <taxon>Cytophagales</taxon>
        <taxon>Reichenbachiellaceae</taxon>
        <taxon>Ekhidna</taxon>
    </lineage>
</organism>
<keyword evidence="8" id="KW-0732">Signal</keyword>
<evidence type="ECO:0000256" key="5">
    <source>
        <dbReference type="ARBA" id="ARBA00022692"/>
    </source>
</evidence>
<dbReference type="Pfam" id="PF02321">
    <property type="entry name" value="OEP"/>
    <property type="match status" value="2"/>
</dbReference>
<dbReference type="RefSeq" id="WP_089356037.1">
    <property type="nucleotide sequence ID" value="NZ_FZPD01000002.1"/>
</dbReference>
<keyword evidence="10" id="KW-1185">Reference proteome</keyword>
<keyword evidence="6" id="KW-0472">Membrane</keyword>
<dbReference type="OrthoDB" id="940457at2"/>
<dbReference type="GO" id="GO:0009279">
    <property type="term" value="C:cell outer membrane"/>
    <property type="evidence" value="ECO:0007669"/>
    <property type="project" value="UniProtKB-SubCell"/>
</dbReference>
<keyword evidence="5" id="KW-0812">Transmembrane</keyword>
<evidence type="ECO:0000313" key="10">
    <source>
        <dbReference type="Proteomes" id="UP000198393"/>
    </source>
</evidence>
<keyword evidence="7" id="KW-0998">Cell outer membrane</keyword>
<reference evidence="9 10" key="1">
    <citation type="submission" date="2017-06" db="EMBL/GenBank/DDBJ databases">
        <authorList>
            <person name="Kim H.J."/>
            <person name="Triplett B.A."/>
        </authorList>
    </citation>
    <scope>NUCLEOTIDE SEQUENCE [LARGE SCALE GENOMIC DNA]</scope>
    <source>
        <strain evidence="9 10">DSM 19307</strain>
    </source>
</reference>
<dbReference type="AlphaFoldDB" id="A0A239HGE1"/>
<evidence type="ECO:0000256" key="1">
    <source>
        <dbReference type="ARBA" id="ARBA00004442"/>
    </source>
</evidence>
<protein>
    <submittedName>
        <fullName evidence="9">Outer membrane protein TolC</fullName>
    </submittedName>
</protein>
<accession>A0A239HGE1</accession>
<evidence type="ECO:0000313" key="9">
    <source>
        <dbReference type="EMBL" id="SNS80211.1"/>
    </source>
</evidence>
<feature type="signal peptide" evidence="8">
    <location>
        <begin position="1"/>
        <end position="19"/>
    </location>
</feature>
<evidence type="ECO:0000256" key="8">
    <source>
        <dbReference type="SAM" id="SignalP"/>
    </source>
</evidence>
<dbReference type="SUPFAM" id="SSF56954">
    <property type="entry name" value="Outer membrane efflux proteins (OEP)"/>
    <property type="match status" value="1"/>
</dbReference>
<name>A0A239HGE1_EKHLU</name>
<evidence type="ECO:0000256" key="4">
    <source>
        <dbReference type="ARBA" id="ARBA00022452"/>
    </source>
</evidence>
<dbReference type="GO" id="GO:0015288">
    <property type="term" value="F:porin activity"/>
    <property type="evidence" value="ECO:0007669"/>
    <property type="project" value="TreeGrafter"/>
</dbReference>
<sequence length="480" mass="55190">MNKIVIAICLIGLAIGSHAQVVYSLDNIINLAKGQSPLAKQAETRKENRFWQYRLFKSNYNPQLALNGNLPAYSNQFIPVTQEDGSTQFRPVEQTNSSLNLGLFQPISPTGGSVSVNTRASQFQDLVFDETRWRSTIVDLTVNQPIFAFNDLKWDKKIEPIRYEESKRGYVEEMEFVSRTAVDRFFDYLDAQVNYQIAQFNLANNDTIYNIEKGRYNIGTASEDKLLQVELQLLRSQQDLAQAQLDLQTSRLALRTFIGLNEGQSFDLALPEEIPIFPVNEDLALQYAKDNRSDFIAFERRRIEADARVAEAKGERFQMNLNASFGLNSAGGDFNESYQNAQNQQFANLTLNIPIVNWGRNEARMKTALANKQLTDYVIAQEEQNFEQEIITQVRQLEVLRQQIEISKKSDEVAQKRYEVAQNRYLIGKIDITNLNIALTEKDTAKRSYISALRTYWIAYYDLRRLTLYDFSNNSLLYSK</sequence>
<dbReference type="InterPro" id="IPR003423">
    <property type="entry name" value="OMP_efflux"/>
</dbReference>
<keyword evidence="4" id="KW-1134">Transmembrane beta strand</keyword>
<dbReference type="GO" id="GO:0015562">
    <property type="term" value="F:efflux transmembrane transporter activity"/>
    <property type="evidence" value="ECO:0007669"/>
    <property type="project" value="InterPro"/>
</dbReference>
<evidence type="ECO:0000256" key="6">
    <source>
        <dbReference type="ARBA" id="ARBA00023136"/>
    </source>
</evidence>
<dbReference type="PANTHER" id="PTHR30026">
    <property type="entry name" value="OUTER MEMBRANE PROTEIN TOLC"/>
    <property type="match status" value="1"/>
</dbReference>
<dbReference type="PANTHER" id="PTHR30026:SF20">
    <property type="entry name" value="OUTER MEMBRANE PROTEIN TOLC"/>
    <property type="match status" value="1"/>
</dbReference>
<gene>
    <name evidence="9" type="ORF">SAMN05421640_1291</name>
</gene>